<name>A0A087D8Q3_9BIFI</name>
<dbReference type="InterPro" id="IPR002560">
    <property type="entry name" value="Transposase_DDE"/>
</dbReference>
<dbReference type="AlphaFoldDB" id="A0A087D8Q3"/>
<accession>A0A087D8Q3</accession>
<protein>
    <submittedName>
        <fullName evidence="2">Transposase</fullName>
    </submittedName>
</protein>
<dbReference type="Pfam" id="PF01610">
    <property type="entry name" value="DDE_Tnp_ISL3"/>
    <property type="match status" value="1"/>
</dbReference>
<dbReference type="OrthoDB" id="2110692at2"/>
<dbReference type="RefSeq" id="WP_162178589.1">
    <property type="nucleotide sequence ID" value="NZ_JGZN01000012.1"/>
</dbReference>
<evidence type="ECO:0000259" key="1">
    <source>
        <dbReference type="Pfam" id="PF01610"/>
    </source>
</evidence>
<comment type="caution">
    <text evidence="2">The sequence shown here is derived from an EMBL/GenBank/DDBJ whole genome shotgun (WGS) entry which is preliminary data.</text>
</comment>
<dbReference type="EMBL" id="JGZN01000012">
    <property type="protein sequence ID" value="KFI91903.1"/>
    <property type="molecule type" value="Genomic_DNA"/>
</dbReference>
<dbReference type="Proteomes" id="UP000029066">
    <property type="component" value="Unassembled WGS sequence"/>
</dbReference>
<sequence length="80" mass="9340">SVLVETRSRSNHEEFARQIRRHWRDILAYFDHPYTNAILEGLNSVIQNVKTRARGFKNMGYFSTMIYLTCGKLDLSTVTT</sequence>
<dbReference type="PANTHER" id="PTHR33498">
    <property type="entry name" value="TRANSPOSASE FOR INSERTION SEQUENCE ELEMENT IS1557"/>
    <property type="match status" value="1"/>
</dbReference>
<dbReference type="PANTHER" id="PTHR33498:SF1">
    <property type="entry name" value="TRANSPOSASE FOR INSERTION SEQUENCE ELEMENT IS1557"/>
    <property type="match status" value="1"/>
</dbReference>
<feature type="non-terminal residue" evidence="2">
    <location>
        <position position="1"/>
    </location>
</feature>
<evidence type="ECO:0000313" key="3">
    <source>
        <dbReference type="Proteomes" id="UP000029066"/>
    </source>
</evidence>
<proteinExistence type="predicted"/>
<reference evidence="2 3" key="1">
    <citation type="submission" date="2014-03" db="EMBL/GenBank/DDBJ databases">
        <title>Genomics of Bifidobacteria.</title>
        <authorList>
            <person name="Ventura M."/>
            <person name="Milani C."/>
            <person name="Lugli G.A."/>
        </authorList>
    </citation>
    <scope>NUCLEOTIDE SEQUENCE [LARGE SCALE GENOMIC DNA]</scope>
    <source>
        <strain evidence="2 3">DSM 23967</strain>
    </source>
</reference>
<dbReference type="InterPro" id="IPR047951">
    <property type="entry name" value="Transpos_ISL3"/>
</dbReference>
<organism evidence="2 3">
    <name type="scientific">Bifidobacterium saguini DSM 23967</name>
    <dbReference type="NCBI Taxonomy" id="1437607"/>
    <lineage>
        <taxon>Bacteria</taxon>
        <taxon>Bacillati</taxon>
        <taxon>Actinomycetota</taxon>
        <taxon>Actinomycetes</taxon>
        <taxon>Bifidobacteriales</taxon>
        <taxon>Bifidobacteriaceae</taxon>
        <taxon>Bifidobacterium</taxon>
    </lineage>
</organism>
<gene>
    <name evidence="2" type="ORF">BISA_2322</name>
</gene>
<evidence type="ECO:0000313" key="2">
    <source>
        <dbReference type="EMBL" id="KFI91903.1"/>
    </source>
</evidence>
<feature type="domain" description="Transposase IS204/IS1001/IS1096/IS1165 DDE" evidence="1">
    <location>
        <begin position="10"/>
        <end position="66"/>
    </location>
</feature>